<organism evidence="2 3">
    <name type="scientific">Neptunitalea lumnitzerae</name>
    <dbReference type="NCBI Taxonomy" id="2965509"/>
    <lineage>
        <taxon>Bacteria</taxon>
        <taxon>Pseudomonadati</taxon>
        <taxon>Bacteroidota</taxon>
        <taxon>Flavobacteriia</taxon>
        <taxon>Flavobacteriales</taxon>
        <taxon>Flavobacteriaceae</taxon>
        <taxon>Neptunitalea</taxon>
    </lineage>
</organism>
<feature type="transmembrane region" description="Helical" evidence="1">
    <location>
        <begin position="106"/>
        <end position="124"/>
    </location>
</feature>
<protein>
    <submittedName>
        <fullName evidence="2">Uncharacterized protein</fullName>
    </submittedName>
</protein>
<reference evidence="2" key="1">
    <citation type="submission" date="2022-07" db="EMBL/GenBank/DDBJ databases">
        <title>Taxonomy of Novel Oxalotrophic and Methylotrophic Bacteria.</title>
        <authorList>
            <person name="Sahin N."/>
            <person name="Tani A."/>
        </authorList>
    </citation>
    <scope>NUCLEOTIDE SEQUENCE</scope>
    <source>
        <strain evidence="2">Y10</strain>
    </source>
</reference>
<keyword evidence="1" id="KW-0472">Membrane</keyword>
<name>A0ABQ5ML81_9FLAO</name>
<keyword evidence="1" id="KW-1133">Transmembrane helix</keyword>
<comment type="caution">
    <text evidence="2">The sequence shown here is derived from an EMBL/GenBank/DDBJ whole genome shotgun (WGS) entry which is preliminary data.</text>
</comment>
<evidence type="ECO:0000313" key="2">
    <source>
        <dbReference type="EMBL" id="GLB50173.1"/>
    </source>
</evidence>
<feature type="transmembrane region" description="Helical" evidence="1">
    <location>
        <begin position="56"/>
        <end position="72"/>
    </location>
</feature>
<keyword evidence="3" id="KW-1185">Reference proteome</keyword>
<feature type="transmembrane region" description="Helical" evidence="1">
    <location>
        <begin position="31"/>
        <end position="50"/>
    </location>
</feature>
<dbReference type="Proteomes" id="UP001143543">
    <property type="component" value="Unassembled WGS sequence"/>
</dbReference>
<dbReference type="EMBL" id="BRVO01000003">
    <property type="protein sequence ID" value="GLB50173.1"/>
    <property type="molecule type" value="Genomic_DNA"/>
</dbReference>
<evidence type="ECO:0000313" key="3">
    <source>
        <dbReference type="Proteomes" id="UP001143543"/>
    </source>
</evidence>
<evidence type="ECO:0000256" key="1">
    <source>
        <dbReference type="SAM" id="Phobius"/>
    </source>
</evidence>
<proteinExistence type="predicted"/>
<accession>A0ABQ5ML81</accession>
<dbReference type="RefSeq" id="WP_281765805.1">
    <property type="nucleotide sequence ID" value="NZ_BRVO01000003.1"/>
</dbReference>
<sequence>MNTALLIATGIIGALATFYVNTTLKQGAVRASALLSFIVALFFYCFPTLLNETLTSKIPIVFIGASFIGMVSEKVVRNYLVIAVSGFIFTLIFLNTSTFFAGYGGALGTSACISLLTAMSISLLTPRKLKNNFITSFAKSIFNKKST</sequence>
<keyword evidence="1" id="KW-0812">Transmembrane</keyword>
<gene>
    <name evidence="2" type="ORF">Y10_25410</name>
</gene>
<feature type="transmembrane region" description="Helical" evidence="1">
    <location>
        <begin position="79"/>
        <end position="100"/>
    </location>
</feature>
<feature type="transmembrane region" description="Helical" evidence="1">
    <location>
        <begin position="6"/>
        <end position="24"/>
    </location>
</feature>